<evidence type="ECO:0000259" key="9">
    <source>
        <dbReference type="Pfam" id="PF07195"/>
    </source>
</evidence>
<comment type="subcellular location">
    <subcellularLocation>
        <location evidence="7">Secreted</location>
    </subcellularLocation>
    <subcellularLocation>
        <location evidence="7">Bacterial flagellum</location>
    </subcellularLocation>
</comment>
<keyword evidence="7" id="KW-0964">Secreted</keyword>
<feature type="domain" description="Flagellar hook-associated protein 2 C-terminal" evidence="9">
    <location>
        <begin position="225"/>
        <end position="465"/>
    </location>
</feature>
<comment type="function">
    <text evidence="6">Required for the morphogenesis and for the elongation of the flagellar filament by facilitating polymerization of the flagellin monomers at the tip of growing filament. Forms a capping structure, which prevents flagellin subunits (transported through the central channel of the flagellum) from leaking out without polymerization at the distal end.</text>
</comment>
<dbReference type="PANTHER" id="PTHR30288:SF0">
    <property type="entry name" value="FLAGELLAR HOOK-ASSOCIATED PROTEIN 2"/>
    <property type="match status" value="1"/>
</dbReference>
<keyword evidence="10" id="KW-0969">Cilium</keyword>
<feature type="domain" description="Flagellar hook-associated protein 2 N-terminal" evidence="8">
    <location>
        <begin position="12"/>
        <end position="106"/>
    </location>
</feature>
<dbReference type="Pfam" id="PF02465">
    <property type="entry name" value="FliD_N"/>
    <property type="match status" value="1"/>
</dbReference>
<keyword evidence="10" id="KW-0966">Cell projection</keyword>
<dbReference type="Pfam" id="PF07195">
    <property type="entry name" value="FliD_C"/>
    <property type="match status" value="1"/>
</dbReference>
<sequence>MATVSSLGVGTSLDLDTLYTSLETAEKTKLTAITTQQSSYTSKLTAYGKLSSSLTSLQTAVAALTKASAFTATSVTSSNTAFTATTDATASTGDYSVYVQQIAKAQSLISGSFSSKSTQLGETTTDGTRTLSISQGSGDPLTITLKDSQTTLSGIVSAINSSAGNVSASIITASNGDYRLLLSSKTSGTDGDITLSVSGDDTLQGLIGYDSTATGTQNMSVQTASQNAKLTVNGVAMERSSNTITDALTGVTLNLKSASSSTDGETLTVGASTDTTLTAIKAFVTAYNSLQSTIASATKYTAVSSGEDQSSTNGALLGDNVVRTVQTRLASMLTTVQSGGSYSILAQMGITIDPTTQSDGSTGALTIDETKLTTALTNNPQAVSSFFIGDGSTTGFATTMNTKLTDMLSTTVGKEGIIKNAQDGIQTTIDDLSDRYDAMEASIEATMARYKTQFTNLSTLINSLTNTSTYLTSQFESSSSSS</sequence>
<comment type="caution">
    <text evidence="10">The sequence shown here is derived from an EMBL/GenBank/DDBJ whole genome shotgun (WGS) entry which is preliminary data.</text>
</comment>
<evidence type="ECO:0000256" key="6">
    <source>
        <dbReference type="ARBA" id="ARBA00025175"/>
    </source>
</evidence>
<gene>
    <name evidence="10" type="ORF">J2125_000329</name>
</gene>
<keyword evidence="11" id="KW-1185">Reference proteome</keyword>
<dbReference type="InterPro" id="IPR010809">
    <property type="entry name" value="FliD_C"/>
</dbReference>
<evidence type="ECO:0000256" key="2">
    <source>
        <dbReference type="ARBA" id="ARBA00011255"/>
    </source>
</evidence>
<dbReference type="RefSeq" id="WP_017800048.1">
    <property type="nucleotide sequence ID" value="NZ_JAGGMQ010000001.1"/>
</dbReference>
<reference evidence="11" key="2">
    <citation type="submission" date="2023-07" db="EMBL/GenBank/DDBJ databases">
        <title>Genome mining of underrepresented organisms for secondary metabolites.</title>
        <authorList>
            <person name="D'Agostino P.M."/>
        </authorList>
    </citation>
    <scope>NUCLEOTIDE SEQUENCE [LARGE SCALE GENOMIC DNA]</scope>
    <source>
        <strain evidence="11">WS4403</strain>
    </source>
</reference>
<dbReference type="EMBL" id="JAGGMQ010000001">
    <property type="protein sequence ID" value="MBP2167137.1"/>
    <property type="molecule type" value="Genomic_DNA"/>
</dbReference>
<dbReference type="InterPro" id="IPR040026">
    <property type="entry name" value="FliD"/>
</dbReference>
<evidence type="ECO:0000256" key="1">
    <source>
        <dbReference type="ARBA" id="ARBA00009764"/>
    </source>
</evidence>
<comment type="similarity">
    <text evidence="1 7">Belongs to the FliD family.</text>
</comment>
<dbReference type="NCBIfam" id="NF005955">
    <property type="entry name" value="PRK08032.1"/>
    <property type="match status" value="1"/>
</dbReference>
<comment type="function">
    <text evidence="7">Required for morphogenesis and for the elongation of the flagellar filament by facilitating polymerization of the flagellin monomers at the tip of growing filament. Forms a capping structure, which prevents flagellin subunits (transported through the central channel of the flagellum) from leaking out without polymerization at the distal end.</text>
</comment>
<keyword evidence="4" id="KW-0175">Coiled coil</keyword>
<protein>
    <recommendedName>
        <fullName evidence="3 7">Flagellar hook-associated protein 2</fullName>
        <shortName evidence="7">HAP2</shortName>
    </recommendedName>
    <alternativeName>
        <fullName evidence="7">Flagellar cap protein</fullName>
    </alternativeName>
</protein>
<proteinExistence type="inferred from homology"/>
<evidence type="ECO:0000256" key="4">
    <source>
        <dbReference type="ARBA" id="ARBA00023054"/>
    </source>
</evidence>
<evidence type="ECO:0000256" key="5">
    <source>
        <dbReference type="ARBA" id="ARBA00023143"/>
    </source>
</evidence>
<reference evidence="10 11" key="1">
    <citation type="submission" date="2021-03" db="EMBL/GenBank/DDBJ databases">
        <authorList>
            <person name="D'Agostino P."/>
            <person name="Huntemann M."/>
            <person name="Clum A."/>
            <person name="Spunde A."/>
            <person name="Palaniappan K."/>
            <person name="Ritter S."/>
            <person name="Mikhailova N."/>
            <person name="Chen I.-M."/>
            <person name="Stamatis D."/>
            <person name="Reddy T."/>
            <person name="O'Malley R."/>
            <person name="Daum C."/>
            <person name="Shapiro N."/>
            <person name="Ivanova N."/>
            <person name="Kyrpides N."/>
            <person name="Woyke T."/>
        </authorList>
    </citation>
    <scope>NUCLEOTIDE SEQUENCE [LARGE SCALE GENOMIC DNA]</scope>
    <source>
        <strain evidence="10 11">WS4403</strain>
    </source>
</reference>
<accession>A0ABS4P4P1</accession>
<evidence type="ECO:0000313" key="11">
    <source>
        <dbReference type="Proteomes" id="UP001195624"/>
    </source>
</evidence>
<evidence type="ECO:0000313" key="10">
    <source>
        <dbReference type="EMBL" id="MBP2167137.1"/>
    </source>
</evidence>
<dbReference type="PANTHER" id="PTHR30288">
    <property type="entry name" value="FLAGELLAR CAP/ASSEMBLY PROTEIN FLID"/>
    <property type="match status" value="1"/>
</dbReference>
<evidence type="ECO:0000259" key="8">
    <source>
        <dbReference type="Pfam" id="PF02465"/>
    </source>
</evidence>
<evidence type="ECO:0000256" key="7">
    <source>
        <dbReference type="RuleBase" id="RU362066"/>
    </source>
</evidence>
<name>A0ABS4P4P1_9GAMM</name>
<comment type="subunit">
    <text evidence="2 7">Homopentamer.</text>
</comment>
<dbReference type="Proteomes" id="UP001195624">
    <property type="component" value="Unassembled WGS sequence"/>
</dbReference>
<organism evidence="10 11">
    <name type="scientific">Winslowiella toletana</name>
    <dbReference type="NCBI Taxonomy" id="92490"/>
    <lineage>
        <taxon>Bacteria</taxon>
        <taxon>Pseudomonadati</taxon>
        <taxon>Pseudomonadota</taxon>
        <taxon>Gammaproteobacteria</taxon>
        <taxon>Enterobacterales</taxon>
        <taxon>Erwiniaceae</taxon>
        <taxon>Winslowiella</taxon>
    </lineage>
</organism>
<evidence type="ECO:0000256" key="3">
    <source>
        <dbReference type="ARBA" id="ARBA00016246"/>
    </source>
</evidence>
<dbReference type="InterPro" id="IPR003481">
    <property type="entry name" value="FliD_N"/>
</dbReference>
<keyword evidence="10" id="KW-0282">Flagellum</keyword>
<keyword evidence="5 7" id="KW-0975">Bacterial flagellum</keyword>